<evidence type="ECO:0000313" key="2">
    <source>
        <dbReference type="EMBL" id="CAA9999581.1"/>
    </source>
</evidence>
<sequence length="138" mass="15092">KFTFHEASAIKKNLEKVNRTTQTFQDSQPKSCRKLSVLPEEEPTGDDSPPGSRLAIALYPDQQSHSFESYLLPGSGAPQVIRQLSDPTTSRSTRRPLQISTSGCPISEARAAVQDSGLGSEVRIPSPTFTTLQVQQLH</sequence>
<protein>
    <submittedName>
        <fullName evidence="2">Uncharacterized protein</fullName>
    </submittedName>
</protein>
<dbReference type="AlphaFoldDB" id="A0A6H5G9U1"/>
<feature type="compositionally biased region" description="Polar residues" evidence="1">
    <location>
        <begin position="19"/>
        <end position="30"/>
    </location>
</feature>
<proteinExistence type="predicted"/>
<reference evidence="2 4" key="1">
    <citation type="submission" date="2020-02" db="EMBL/GenBank/DDBJ databases">
        <authorList>
            <person name="Ferguson B K."/>
        </authorList>
    </citation>
    <scope>NUCLEOTIDE SEQUENCE [LARGE SCALE GENOMIC DNA]</scope>
</reference>
<name>A0A6H5G9U1_9HEMI</name>
<dbReference type="Proteomes" id="UP000479000">
    <property type="component" value="Unassembled WGS sequence"/>
</dbReference>
<feature type="region of interest" description="Disordered" evidence="1">
    <location>
        <begin position="78"/>
        <end position="100"/>
    </location>
</feature>
<dbReference type="OrthoDB" id="6617707at2759"/>
<feature type="region of interest" description="Disordered" evidence="1">
    <location>
        <begin position="19"/>
        <end position="52"/>
    </location>
</feature>
<keyword evidence="4" id="KW-1185">Reference proteome</keyword>
<accession>A0A6H5G9U1</accession>
<dbReference type="EMBL" id="CADCXU010008978">
    <property type="protein sequence ID" value="CAA9999581.1"/>
    <property type="molecule type" value="Genomic_DNA"/>
</dbReference>
<evidence type="ECO:0000313" key="4">
    <source>
        <dbReference type="Proteomes" id="UP000479000"/>
    </source>
</evidence>
<evidence type="ECO:0000313" key="3">
    <source>
        <dbReference type="EMBL" id="CAA9999583.1"/>
    </source>
</evidence>
<feature type="non-terminal residue" evidence="2">
    <location>
        <position position="1"/>
    </location>
</feature>
<dbReference type="EMBL" id="CADCXU010008979">
    <property type="protein sequence ID" value="CAA9999583.1"/>
    <property type="molecule type" value="Genomic_DNA"/>
</dbReference>
<evidence type="ECO:0000256" key="1">
    <source>
        <dbReference type="SAM" id="MobiDB-lite"/>
    </source>
</evidence>
<gene>
    <name evidence="2" type="ORF">NTEN_LOCUS5864</name>
    <name evidence="3" type="ORF">NTEN_LOCUS5866</name>
</gene>
<organism evidence="2 4">
    <name type="scientific">Nesidiocoris tenuis</name>
    <dbReference type="NCBI Taxonomy" id="355587"/>
    <lineage>
        <taxon>Eukaryota</taxon>
        <taxon>Metazoa</taxon>
        <taxon>Ecdysozoa</taxon>
        <taxon>Arthropoda</taxon>
        <taxon>Hexapoda</taxon>
        <taxon>Insecta</taxon>
        <taxon>Pterygota</taxon>
        <taxon>Neoptera</taxon>
        <taxon>Paraneoptera</taxon>
        <taxon>Hemiptera</taxon>
        <taxon>Heteroptera</taxon>
        <taxon>Panheteroptera</taxon>
        <taxon>Cimicomorpha</taxon>
        <taxon>Miridae</taxon>
        <taxon>Dicyphina</taxon>
        <taxon>Nesidiocoris</taxon>
    </lineage>
</organism>